<proteinExistence type="predicted"/>
<sequence length="256" mass="28777">MTFTHLVAPARDPTHRTGSAGGDDGPSLTDEETKLVCEFTVDAEDFVLAETVERVPEKTLEFEQFVPTGEHLLPYLWATDHDMSEFEAAAADDPSVASLRRVGMFDDGALYRVQWSDEADQLLTWIRERDVVVLQAETSGRDWLLKIRVDCRDDLSDLQTFCRDRDIAFTVERLYELTQPKMGQFNVSEKQRECLLAAKEMGFFEIPRASTLEDVADRLGISTRAASERLRRGQTNLLNNTLTIGEPTGIGVGENT</sequence>
<gene>
    <name evidence="6" type="ORF">ACFPYI_13655</name>
</gene>
<dbReference type="RefSeq" id="WP_247415618.1">
    <property type="nucleotide sequence ID" value="NZ_JALLGW010000001.1"/>
</dbReference>
<dbReference type="PANTHER" id="PTHR34236:SF1">
    <property type="entry name" value="DIMETHYL SULFOXIDE REDUCTASE TRANSCRIPTIONAL ACTIVATOR"/>
    <property type="match status" value="1"/>
</dbReference>
<protein>
    <submittedName>
        <fullName evidence="6">Bacterio-opsin activator domain-containing protein</fullName>
    </submittedName>
</protein>
<keyword evidence="7" id="KW-1185">Reference proteome</keyword>
<evidence type="ECO:0000313" key="7">
    <source>
        <dbReference type="Proteomes" id="UP001596099"/>
    </source>
</evidence>
<keyword evidence="2" id="KW-0804">Transcription</keyword>
<feature type="domain" description="HTH bat-type" evidence="4">
    <location>
        <begin position="188"/>
        <end position="238"/>
    </location>
</feature>
<evidence type="ECO:0000256" key="3">
    <source>
        <dbReference type="SAM" id="MobiDB-lite"/>
    </source>
</evidence>
<dbReference type="AlphaFoldDB" id="A0ABD5RPE4"/>
<reference evidence="6 7" key="1">
    <citation type="journal article" date="2019" name="Int. J. Syst. Evol. Microbiol.">
        <title>The Global Catalogue of Microorganisms (GCM) 10K type strain sequencing project: providing services to taxonomists for standard genome sequencing and annotation.</title>
        <authorList>
            <consortium name="The Broad Institute Genomics Platform"/>
            <consortium name="The Broad Institute Genome Sequencing Center for Infectious Disease"/>
            <person name="Wu L."/>
            <person name="Ma J."/>
        </authorList>
    </citation>
    <scope>NUCLEOTIDE SEQUENCE [LARGE SCALE GENOMIC DNA]</scope>
    <source>
        <strain evidence="6 7">CGMCC 1.12543</strain>
    </source>
</reference>
<dbReference type="InterPro" id="IPR007050">
    <property type="entry name" value="HTH_bacterioopsin"/>
</dbReference>
<evidence type="ECO:0000313" key="6">
    <source>
        <dbReference type="EMBL" id="MFC5972381.1"/>
    </source>
</evidence>
<dbReference type="Pfam" id="PF04967">
    <property type="entry name" value="HTH_10"/>
    <property type="match status" value="1"/>
</dbReference>
<evidence type="ECO:0000256" key="1">
    <source>
        <dbReference type="ARBA" id="ARBA00023015"/>
    </source>
</evidence>
<dbReference type="PANTHER" id="PTHR34236">
    <property type="entry name" value="DIMETHYL SULFOXIDE REDUCTASE TRANSCRIPTIONAL ACTIVATOR"/>
    <property type="match status" value="1"/>
</dbReference>
<dbReference type="Proteomes" id="UP001596099">
    <property type="component" value="Unassembled WGS sequence"/>
</dbReference>
<evidence type="ECO:0000259" key="5">
    <source>
        <dbReference type="Pfam" id="PF15915"/>
    </source>
</evidence>
<evidence type="ECO:0000259" key="4">
    <source>
        <dbReference type="Pfam" id="PF04967"/>
    </source>
</evidence>
<evidence type="ECO:0000256" key="2">
    <source>
        <dbReference type="ARBA" id="ARBA00023163"/>
    </source>
</evidence>
<dbReference type="EMBL" id="JBHSQH010000001">
    <property type="protein sequence ID" value="MFC5972381.1"/>
    <property type="molecule type" value="Genomic_DNA"/>
</dbReference>
<dbReference type="Pfam" id="PF15915">
    <property type="entry name" value="BAT"/>
    <property type="match status" value="1"/>
</dbReference>
<feature type="domain" description="Bacterioopsin transcriptional activator GAF and HTH associated" evidence="5">
    <location>
        <begin position="38"/>
        <end position="180"/>
    </location>
</feature>
<name>A0ABD5RPE4_9EURY</name>
<accession>A0ABD5RPE4</accession>
<organism evidence="6 7">
    <name type="scientific">Halomarina salina</name>
    <dbReference type="NCBI Taxonomy" id="1872699"/>
    <lineage>
        <taxon>Archaea</taxon>
        <taxon>Methanobacteriati</taxon>
        <taxon>Methanobacteriota</taxon>
        <taxon>Stenosarchaea group</taxon>
        <taxon>Halobacteria</taxon>
        <taxon>Halobacteriales</taxon>
        <taxon>Natronomonadaceae</taxon>
        <taxon>Halomarina</taxon>
    </lineage>
</organism>
<comment type="caution">
    <text evidence="6">The sequence shown here is derived from an EMBL/GenBank/DDBJ whole genome shotgun (WGS) entry which is preliminary data.</text>
</comment>
<keyword evidence="1" id="KW-0805">Transcription regulation</keyword>
<feature type="region of interest" description="Disordered" evidence="3">
    <location>
        <begin position="1"/>
        <end position="30"/>
    </location>
</feature>
<dbReference type="InterPro" id="IPR031803">
    <property type="entry name" value="BAT_GAF/HTH-assoc"/>
</dbReference>